<sequence>MNRRAYLAAGASAAALVAGCSLGDTESDRTCSVDPARNPGTAGWPTATGDWRNTRSVPRAAMPEPPLSIQWTHAVGGHIGIPAPTVADGTVYTTNMDTTLYAVGAEEGRARWSARMAGPGLPVVAGDALAVGVDDSHLRGVGRADGDERWTARLPAGDRFPYRRPAVAAESVLAPTELGLVAFDPTTGEVRWRYRTGLSTARHPAVADGTVYVGGADAYVHAVDAATGDRRWWTKTATAVETPVAAAHGAVYAGTADGTVVALDGATGEVRWRGEVDDRPERLAVDGGHVYVGTGGGLVALRADSGERCWRYDGFSPSYAGGLAASPDRIFATETGSDGDIPGTIVALDPASGEVAWRFAGAADRLTSGPAVVDGALYVGGVAEATLSLVKLA</sequence>
<dbReference type="Proteomes" id="UP000011626">
    <property type="component" value="Unassembled WGS sequence"/>
</dbReference>
<dbReference type="Gene3D" id="2.130.10.10">
    <property type="entry name" value="YVTN repeat-like/Quinoprotein amine dehydrogenase"/>
    <property type="match status" value="2"/>
</dbReference>
<evidence type="ECO:0000256" key="1">
    <source>
        <dbReference type="SAM" id="MobiDB-lite"/>
    </source>
</evidence>
<feature type="region of interest" description="Disordered" evidence="1">
    <location>
        <begin position="31"/>
        <end position="53"/>
    </location>
</feature>
<accession>M0CD47</accession>
<organism evidence="3 4">
    <name type="scientific">Halosimplex carlsbadense 2-9-1</name>
    <dbReference type="NCBI Taxonomy" id="797114"/>
    <lineage>
        <taxon>Archaea</taxon>
        <taxon>Methanobacteriati</taxon>
        <taxon>Methanobacteriota</taxon>
        <taxon>Stenosarchaea group</taxon>
        <taxon>Halobacteria</taxon>
        <taxon>Halobacteriales</taxon>
        <taxon>Haloarculaceae</taxon>
        <taxon>Halosimplex</taxon>
    </lineage>
</organism>
<name>M0CD47_9EURY</name>
<dbReference type="eggNOG" id="arCOG02482">
    <property type="taxonomic scope" value="Archaea"/>
</dbReference>
<dbReference type="PROSITE" id="PS51257">
    <property type="entry name" value="PROKAR_LIPOPROTEIN"/>
    <property type="match status" value="1"/>
</dbReference>
<proteinExistence type="predicted"/>
<dbReference type="STRING" id="797114.C475_20977"/>
<gene>
    <name evidence="3" type="ORF">C475_20977</name>
</gene>
<dbReference type="InterPro" id="IPR018391">
    <property type="entry name" value="PQQ_b-propeller_rpt"/>
</dbReference>
<protein>
    <submittedName>
        <fullName evidence="3">PQQ repeat protein</fullName>
    </submittedName>
</protein>
<dbReference type="InterPro" id="IPR002372">
    <property type="entry name" value="PQQ_rpt_dom"/>
</dbReference>
<dbReference type="RefSeq" id="WP_006885858.1">
    <property type="nucleotide sequence ID" value="NZ_AOIU01000047.1"/>
</dbReference>
<feature type="domain" description="Pyrrolo-quinoline quinone repeat" evidence="2">
    <location>
        <begin position="181"/>
        <end position="312"/>
    </location>
</feature>
<comment type="caution">
    <text evidence="3">The sequence shown here is derived from an EMBL/GenBank/DDBJ whole genome shotgun (WGS) entry which is preliminary data.</text>
</comment>
<dbReference type="PANTHER" id="PTHR34512">
    <property type="entry name" value="CELL SURFACE PROTEIN"/>
    <property type="match status" value="1"/>
</dbReference>
<reference evidence="3 4" key="1">
    <citation type="journal article" date="2014" name="PLoS Genet.">
        <title>Phylogenetically driven sequencing of extremely halophilic archaea reveals strategies for static and dynamic osmo-response.</title>
        <authorList>
            <person name="Becker E.A."/>
            <person name="Seitzer P.M."/>
            <person name="Tritt A."/>
            <person name="Larsen D."/>
            <person name="Krusor M."/>
            <person name="Yao A.I."/>
            <person name="Wu D."/>
            <person name="Madern D."/>
            <person name="Eisen J.A."/>
            <person name="Darling A.E."/>
            <person name="Facciotti M.T."/>
        </authorList>
    </citation>
    <scope>NUCLEOTIDE SEQUENCE [LARGE SCALE GENOMIC DNA]</scope>
    <source>
        <strain evidence="3 4">2-9-1</strain>
    </source>
</reference>
<evidence type="ECO:0000259" key="2">
    <source>
        <dbReference type="Pfam" id="PF13360"/>
    </source>
</evidence>
<evidence type="ECO:0000313" key="3">
    <source>
        <dbReference type="EMBL" id="ELZ20287.1"/>
    </source>
</evidence>
<dbReference type="EMBL" id="AOIU01000047">
    <property type="protein sequence ID" value="ELZ20287.1"/>
    <property type="molecule type" value="Genomic_DNA"/>
</dbReference>
<dbReference type="InterPro" id="IPR015943">
    <property type="entry name" value="WD40/YVTN_repeat-like_dom_sf"/>
</dbReference>
<dbReference type="SMART" id="SM00564">
    <property type="entry name" value="PQQ"/>
    <property type="match status" value="7"/>
</dbReference>
<keyword evidence="4" id="KW-1185">Reference proteome</keyword>
<dbReference type="SUPFAM" id="SSF50998">
    <property type="entry name" value="Quinoprotein alcohol dehydrogenase-like"/>
    <property type="match status" value="2"/>
</dbReference>
<dbReference type="AlphaFoldDB" id="M0CD47"/>
<dbReference type="Pfam" id="PF13360">
    <property type="entry name" value="PQQ_2"/>
    <property type="match status" value="1"/>
</dbReference>
<evidence type="ECO:0000313" key="4">
    <source>
        <dbReference type="Proteomes" id="UP000011626"/>
    </source>
</evidence>
<dbReference type="PATRIC" id="fig|797114.5.peg.4230"/>
<dbReference type="OrthoDB" id="136681at2157"/>
<dbReference type="InterPro" id="IPR011047">
    <property type="entry name" value="Quinoprotein_ADH-like_sf"/>
</dbReference>
<dbReference type="PANTHER" id="PTHR34512:SF30">
    <property type="entry name" value="OUTER MEMBRANE PROTEIN ASSEMBLY FACTOR BAMB"/>
    <property type="match status" value="1"/>
</dbReference>